<feature type="transmembrane region" description="Helical" evidence="1">
    <location>
        <begin position="401"/>
        <end position="424"/>
    </location>
</feature>
<feature type="transmembrane region" description="Helical" evidence="1">
    <location>
        <begin position="6"/>
        <end position="23"/>
    </location>
</feature>
<organism evidence="2 3">
    <name type="scientific">Ohessyouella blattaphilus</name>
    <dbReference type="NCBI Taxonomy" id="2949333"/>
    <lineage>
        <taxon>Bacteria</taxon>
        <taxon>Bacillati</taxon>
        <taxon>Bacillota</taxon>
        <taxon>Clostridia</taxon>
        <taxon>Lachnospirales</taxon>
        <taxon>Lachnospiraceae</taxon>
        <taxon>Ohessyouella</taxon>
    </lineage>
</organism>
<dbReference type="PIRSF" id="PIRSF002746">
    <property type="entry name" value="Gluconate_transporter"/>
    <property type="match status" value="1"/>
</dbReference>
<feature type="transmembrane region" description="Helical" evidence="1">
    <location>
        <begin position="115"/>
        <end position="140"/>
    </location>
</feature>
<keyword evidence="1" id="KW-0472">Membrane</keyword>
<dbReference type="Proteomes" id="UP001523565">
    <property type="component" value="Unassembled WGS sequence"/>
</dbReference>
<gene>
    <name evidence="2" type="ORF">NK118_00735</name>
</gene>
<dbReference type="EMBL" id="JAMZFV010000001">
    <property type="protein sequence ID" value="MCP1108777.1"/>
    <property type="molecule type" value="Genomic_DNA"/>
</dbReference>
<feature type="transmembrane region" description="Helical" evidence="1">
    <location>
        <begin position="30"/>
        <end position="49"/>
    </location>
</feature>
<feature type="transmembrane region" description="Helical" evidence="1">
    <location>
        <begin position="190"/>
        <end position="209"/>
    </location>
</feature>
<evidence type="ECO:0000313" key="3">
    <source>
        <dbReference type="Proteomes" id="UP001523565"/>
    </source>
</evidence>
<feature type="transmembrane region" description="Helical" evidence="1">
    <location>
        <begin position="365"/>
        <end position="389"/>
    </location>
</feature>
<feature type="transmembrane region" description="Helical" evidence="1">
    <location>
        <begin position="332"/>
        <end position="353"/>
    </location>
</feature>
<feature type="transmembrane region" description="Helical" evidence="1">
    <location>
        <begin position="254"/>
        <end position="277"/>
    </location>
</feature>
<proteinExistence type="predicted"/>
<dbReference type="PANTHER" id="PTHR30354:SF11">
    <property type="entry name" value="PERMEASE"/>
    <property type="match status" value="1"/>
</dbReference>
<keyword evidence="3" id="KW-1185">Reference proteome</keyword>
<evidence type="ECO:0000313" key="2">
    <source>
        <dbReference type="EMBL" id="MCP1108777.1"/>
    </source>
</evidence>
<dbReference type="NCBIfam" id="TIGR00791">
    <property type="entry name" value="gntP"/>
    <property type="match status" value="1"/>
</dbReference>
<feature type="transmembrane region" description="Helical" evidence="1">
    <location>
        <begin position="152"/>
        <end position="170"/>
    </location>
</feature>
<comment type="caution">
    <text evidence="2">The sequence shown here is derived from an EMBL/GenBank/DDBJ whole genome shotgun (WGS) entry which is preliminary data.</text>
</comment>
<dbReference type="RefSeq" id="WP_262067683.1">
    <property type="nucleotide sequence ID" value="NZ_JAMXOC010000001.1"/>
</dbReference>
<keyword evidence="1" id="KW-1133">Transmembrane helix</keyword>
<accession>A0ABT1EG92</accession>
<sequence length="471" mass="49552">MSESTRMLLGLVIGIALMIVLVMKTKVHTFIALLLAAIVTGLIGGMSPVDITLADGTVQVGLMTAIKDGFGNTLKSTGIIIGLGVMMGGILEKSGAAEKLAYTFIKAVGKKKEEWALAITGWFISIPVFADSAIVIFAPLCKALSKVTGKSVVGLALALAAGLQLTHCMVPPTPGPLTAAGMLNVDVGQMIMLGALLSVPMLIVAVFYCQYIGKKIYQIPLDNGGYERKEFRPEYLKSMEELDKIMGEKQLPSLWNSMAPIIVPLVLILTKTIYNLVGGMDNAVINYTIELFGEPIIALGIGTILAIYGLVKKEENKTVLGMMDGAIKDTGIIMLITGAGGCLGNVIKVSGIGNALGELVLGWPIPAILIPFIIAALMRIALGSATVAITTAASLTAPLMAAIGVNPVLLAQACCVGAISFSYFNDSGFWVWNGMFGVGELKDQVRCKTAISMIMAGVGVVELLVLQLFIK</sequence>
<keyword evidence="1" id="KW-0812">Transmembrane</keyword>
<name>A0ABT1EG92_9FIRM</name>
<dbReference type="PANTHER" id="PTHR30354">
    <property type="entry name" value="GNT FAMILY GLUCONATE TRANSPORTER"/>
    <property type="match status" value="1"/>
</dbReference>
<dbReference type="Pfam" id="PF02447">
    <property type="entry name" value="GntP_permease"/>
    <property type="match status" value="1"/>
</dbReference>
<reference evidence="2 3" key="1">
    <citation type="journal article" date="2022" name="Genome Biol. Evol.">
        <title>Host diet, physiology and behaviors set the stage for Lachnospiraceae cladogenesis.</title>
        <authorList>
            <person name="Vera-Ponce De Leon A."/>
            <person name="Schneider M."/>
            <person name="Jahnes B.C."/>
            <person name="Sadowski V."/>
            <person name="Camuy-Velez L.A."/>
            <person name="Duan J."/>
            <person name="Sabree Z.L."/>
        </authorList>
    </citation>
    <scope>NUCLEOTIDE SEQUENCE [LARGE SCALE GENOMIC DNA]</scope>
    <source>
        <strain evidence="2 3">PAL227</strain>
    </source>
</reference>
<protein>
    <submittedName>
        <fullName evidence="2">GntP family permease</fullName>
    </submittedName>
</protein>
<evidence type="ECO:0000256" key="1">
    <source>
        <dbReference type="SAM" id="Phobius"/>
    </source>
</evidence>
<dbReference type="InterPro" id="IPR003474">
    <property type="entry name" value="Glcn_transporter"/>
</dbReference>
<feature type="transmembrane region" description="Helical" evidence="1">
    <location>
        <begin position="289"/>
        <end position="311"/>
    </location>
</feature>
<feature type="transmembrane region" description="Helical" evidence="1">
    <location>
        <begin position="450"/>
        <end position="470"/>
    </location>
</feature>